<protein>
    <submittedName>
        <fullName evidence="1">Uncharacterized protein</fullName>
    </submittedName>
</protein>
<dbReference type="Proteomes" id="UP000334990">
    <property type="component" value="Unassembled WGS sequence"/>
</dbReference>
<evidence type="ECO:0000313" key="1">
    <source>
        <dbReference type="EMBL" id="GES02454.1"/>
    </source>
</evidence>
<proteinExistence type="predicted"/>
<comment type="caution">
    <text evidence="1">The sequence shown here is derived from an EMBL/GenBank/DDBJ whole genome shotgun (WGS) entry which is preliminary data.</text>
</comment>
<name>A0A5M3W142_9ACTN</name>
<sequence>MAAVAWTRLGGPGEVRWAQVGDAATIAAGTAGGQFYLRRRTGAGWRWEFLGVPPGAENVPDAALVPVDGSDGVVPVVVGGDVKAWLRPPGAATPWTALFGPAPDVEPRFSTVSGDASAIRQGAGLRHTLVISSPAGRPWIRQGLHPDAVWFPIAVNTDWVAWDLSTVFASIAPGSDPQPHVFALASDRESLEFRFKVAIPENSLWTWIDPVGSVPGFMSALTVTAFLDGSGRLQACAVPMPFNGTADMLIGSGRDWRMFDLGQPDAPGDSGFIVSAVVVAKGPDPRPGEPVIMARALNNVWTRTLTGGWQDLGATPSDVDLTSAVEITTADGRERVLTAGISRDADLWTLETDAGGARWEVHGLPGSVTSIVGAYHDSPEPDSSALPVAISVLDENGALWNGRVLGRPGTGLMDPGAGFIGRFEFWTHHGRPAPGVTCTAGVGLFAFPKGTPPGGTWIFTIGSDGHLWARTADRAENWTWVDHGAPPGRSINAGVPPISLRKPPFASPIVHVLADDGRLWMRSRTDNGWLWTDRGVPPGQLIFDIVGAQPAGSATGRFTVAAAITGDGHLWLNLPEGATSRWIDLRTPAPTEKIVAGIGVSDVSVPNGSATLGIVVLGSPSGQVWSHRWSPDGTSQWTAHGRPADARPRGAIGTMQDPGNPAASLIAVIGIDQQLWLTSTTGGGWSRWDPPSPTTTITSGRLENLLHGLPCAMVLDSRHRVHVVTPAPH</sequence>
<organism evidence="1 2">
    <name type="scientific">Acrocarpospora corrugata</name>
    <dbReference type="NCBI Taxonomy" id="35763"/>
    <lineage>
        <taxon>Bacteria</taxon>
        <taxon>Bacillati</taxon>
        <taxon>Actinomycetota</taxon>
        <taxon>Actinomycetes</taxon>
        <taxon>Streptosporangiales</taxon>
        <taxon>Streptosporangiaceae</taxon>
        <taxon>Acrocarpospora</taxon>
    </lineage>
</organism>
<dbReference type="AlphaFoldDB" id="A0A5M3W142"/>
<evidence type="ECO:0000313" key="2">
    <source>
        <dbReference type="Proteomes" id="UP000334990"/>
    </source>
</evidence>
<reference evidence="1 2" key="1">
    <citation type="submission" date="2019-10" db="EMBL/GenBank/DDBJ databases">
        <title>Whole genome shotgun sequence of Acrocarpospora corrugata NBRC 13972.</title>
        <authorList>
            <person name="Ichikawa N."/>
            <person name="Kimura A."/>
            <person name="Kitahashi Y."/>
            <person name="Komaki H."/>
            <person name="Oguchi A."/>
        </authorList>
    </citation>
    <scope>NUCLEOTIDE SEQUENCE [LARGE SCALE GENOMIC DNA]</scope>
    <source>
        <strain evidence="1 2">NBRC 13972</strain>
    </source>
</reference>
<keyword evidence="2" id="KW-1185">Reference proteome</keyword>
<dbReference type="EMBL" id="BLAD01000058">
    <property type="protein sequence ID" value="GES02454.1"/>
    <property type="molecule type" value="Genomic_DNA"/>
</dbReference>
<dbReference type="RefSeq" id="WP_155338677.1">
    <property type="nucleotide sequence ID" value="NZ_BAAABN010000060.1"/>
</dbReference>
<dbReference type="OrthoDB" id="9816502at2"/>
<accession>A0A5M3W142</accession>
<dbReference type="SUPFAM" id="SSF89372">
    <property type="entry name" value="Fucose-specific lectin"/>
    <property type="match status" value="1"/>
</dbReference>
<gene>
    <name evidence="1" type="ORF">Acor_45200</name>
</gene>